<evidence type="ECO:0000313" key="3">
    <source>
        <dbReference type="EMBL" id="ESR23288.1"/>
    </source>
</evidence>
<keyword evidence="1" id="KW-0175">Coiled coil</keyword>
<dbReference type="RefSeq" id="WP_023433474.1">
    <property type="nucleotide sequence ID" value="NZ_AWXZ01000039.1"/>
</dbReference>
<accession>V4T9W6</accession>
<dbReference type="AlphaFoldDB" id="V4T9W6"/>
<dbReference type="Proteomes" id="UP000017819">
    <property type="component" value="Unassembled WGS sequence"/>
</dbReference>
<evidence type="ECO:0008006" key="5">
    <source>
        <dbReference type="Google" id="ProtNLM"/>
    </source>
</evidence>
<protein>
    <recommendedName>
        <fullName evidence="5">Polysaccharide chain length determinant N-terminal domain-containing protein</fullName>
    </recommendedName>
</protein>
<keyword evidence="2" id="KW-0812">Transmembrane</keyword>
<dbReference type="OrthoDB" id="7786248at2"/>
<keyword evidence="2" id="KW-0472">Membrane</keyword>
<reference evidence="3 4" key="1">
    <citation type="journal article" date="2014" name="Genome Announc.">
        <title>Draft Genome Sequence of Lutibaculum baratangense Strain AMV1T, Isolated from a Mud Volcano in Andamans, India.</title>
        <authorList>
            <person name="Singh A."/>
            <person name="Sreenivas A."/>
            <person name="Sathyanarayana Reddy G."/>
            <person name="Pinnaka A.K."/>
            <person name="Shivaji S."/>
        </authorList>
    </citation>
    <scope>NUCLEOTIDE SEQUENCE [LARGE SCALE GENOMIC DNA]</scope>
    <source>
        <strain evidence="3 4">AMV1</strain>
    </source>
</reference>
<dbReference type="EMBL" id="AWXZ01000039">
    <property type="protein sequence ID" value="ESR23288.1"/>
    <property type="molecule type" value="Genomic_DNA"/>
</dbReference>
<evidence type="ECO:0000313" key="4">
    <source>
        <dbReference type="Proteomes" id="UP000017819"/>
    </source>
</evidence>
<gene>
    <name evidence="3" type="ORF">N177_3356</name>
</gene>
<dbReference type="STRING" id="631454.N177_3356"/>
<dbReference type="Gene3D" id="3.40.50.300">
    <property type="entry name" value="P-loop containing nucleotide triphosphate hydrolases"/>
    <property type="match status" value="1"/>
</dbReference>
<proteinExistence type="predicted"/>
<dbReference type="GO" id="GO:0004713">
    <property type="term" value="F:protein tyrosine kinase activity"/>
    <property type="evidence" value="ECO:0007669"/>
    <property type="project" value="TreeGrafter"/>
</dbReference>
<dbReference type="InterPro" id="IPR027417">
    <property type="entry name" value="P-loop_NTPase"/>
</dbReference>
<dbReference type="PANTHER" id="PTHR32309:SF13">
    <property type="entry name" value="FERRIC ENTEROBACTIN TRANSPORT PROTEIN FEPE"/>
    <property type="match status" value="1"/>
</dbReference>
<dbReference type="PANTHER" id="PTHR32309">
    <property type="entry name" value="TYROSINE-PROTEIN KINASE"/>
    <property type="match status" value="1"/>
</dbReference>
<dbReference type="GO" id="GO:0005886">
    <property type="term" value="C:plasma membrane"/>
    <property type="evidence" value="ECO:0007669"/>
    <property type="project" value="TreeGrafter"/>
</dbReference>
<feature type="coiled-coil region" evidence="1">
    <location>
        <begin position="372"/>
        <end position="410"/>
    </location>
</feature>
<comment type="caution">
    <text evidence="3">The sequence shown here is derived from an EMBL/GenBank/DDBJ whole genome shotgun (WGS) entry which is preliminary data.</text>
</comment>
<keyword evidence="2" id="KW-1133">Transmembrane helix</keyword>
<evidence type="ECO:0000256" key="2">
    <source>
        <dbReference type="SAM" id="Phobius"/>
    </source>
</evidence>
<keyword evidence="4" id="KW-1185">Reference proteome</keyword>
<feature type="transmembrane region" description="Helical" evidence="2">
    <location>
        <begin position="33"/>
        <end position="52"/>
    </location>
</feature>
<name>V4T9W6_9HYPH</name>
<dbReference type="SUPFAM" id="SSF52540">
    <property type="entry name" value="P-loop containing nucleoside triphosphate hydrolases"/>
    <property type="match status" value="1"/>
</dbReference>
<dbReference type="eggNOG" id="COG3206">
    <property type="taxonomic scope" value="Bacteria"/>
</dbReference>
<dbReference type="InterPro" id="IPR050445">
    <property type="entry name" value="Bact_polysacc_biosynth/exp"/>
</dbReference>
<sequence length="710" mass="75497">MRAPINTQPTRDEELAAGLTAAGLLASVWRRRACVIVPLVVVLALTIGWLALQTPLYRSSAKLLVENQETVYTRPQNVTSSERSILDQEAIRSQVQLILAGDLSRTVIRRLNLAQNPEFAPSGGPIRAIMRSVGLGSEREAAEDQLLEAFYDRLTVYQIDQSRVIAIEFSAANPLLAAQVANAVAEEYLEMQRAAKRDTTREASLWLDAQIEQLRQRVGDAETSVERYRAEHSLFGSLPSGDTTARTLSGQQLSELATQLASARADKSSADARARLLRQQLQSGRPVEAADVTNSPLIQGLVGEAVRLRSEIAELSSTLGPRHPRMLELSSQLGDLRSQIRDEIAKIVRSLEADAVVAAERERDLLSELEGLKVQSAEANSREVELRALEREAKAQRDLLESMLARYREASTRDTLQSLPADARIISRAAPASDPYFPKPAVTLIAVTVATLVLAVGAILAIELVRLAGLEHAGPGGPASPGGRGRRSDHGVVALRPERVGTSSSGVAAAGHGNLTALCDLVAGDGSGLPRLVLVAGTGAPDDEAAFAMSLARGVSARGFRVVLLDTGFGLGRFANVIGGDRPGLRELVDGERAFGEVLFRDPRSRAHVLPAGRGLAPQVDAARRGTDLVLGALADTYDIVLMLHPAGAALPEFSEKAPDAALLVVSAAQPQENVGALRDRILKTGLEAVTVVSLSPTTDAGGEGDALAA</sequence>
<organism evidence="3 4">
    <name type="scientific">Lutibaculum baratangense AMV1</name>
    <dbReference type="NCBI Taxonomy" id="631454"/>
    <lineage>
        <taxon>Bacteria</taxon>
        <taxon>Pseudomonadati</taxon>
        <taxon>Pseudomonadota</taxon>
        <taxon>Alphaproteobacteria</taxon>
        <taxon>Hyphomicrobiales</taxon>
        <taxon>Tepidamorphaceae</taxon>
        <taxon>Lutibaculum</taxon>
    </lineage>
</organism>
<evidence type="ECO:0000256" key="1">
    <source>
        <dbReference type="SAM" id="Coils"/>
    </source>
</evidence>